<dbReference type="SUPFAM" id="SSF56935">
    <property type="entry name" value="Porins"/>
    <property type="match status" value="1"/>
</dbReference>
<dbReference type="AlphaFoldDB" id="A0A831W4X1"/>
<dbReference type="EMBL" id="DRKP01000063">
    <property type="protein sequence ID" value="HEB95913.1"/>
    <property type="molecule type" value="Genomic_DNA"/>
</dbReference>
<keyword evidence="3" id="KW-1134">Transmembrane beta strand</keyword>
<keyword evidence="6" id="KW-0472">Membrane</keyword>
<evidence type="ECO:0000256" key="8">
    <source>
        <dbReference type="SAM" id="SignalP"/>
    </source>
</evidence>
<dbReference type="Gene3D" id="2.40.160.60">
    <property type="entry name" value="Outer membrane protein transport protein (OMPP1/FadL/TodX)"/>
    <property type="match status" value="1"/>
</dbReference>
<dbReference type="Pfam" id="PF03349">
    <property type="entry name" value="Toluene_X"/>
    <property type="match status" value="1"/>
</dbReference>
<comment type="subcellular location">
    <subcellularLocation>
        <location evidence="1">Cell outer membrane</location>
        <topology evidence="1">Multi-pass membrane protein</topology>
    </subcellularLocation>
</comment>
<dbReference type="GO" id="GO:0015483">
    <property type="term" value="F:long-chain fatty acid transporting porin activity"/>
    <property type="evidence" value="ECO:0007669"/>
    <property type="project" value="TreeGrafter"/>
</dbReference>
<sequence>MKKSALFLAMAAVSAQSMGAAYKIPEQSVNSTALSGAYVANAHGPDASYYNPAAMVFNPGGASLEVDATFIKLSSIDFTGQDPLGTAYTDSTKAEHFLVPTIHYVSPAVGNARFGVSVVSPSGLSKRWEGMNGAFAQEFTLKTVEINPTAGYRFNDRLAIGGGLRILYSSGKVISNKFANPFVMPAGRDMEGDSWDFGYNLALHFKATDAIDLAATYRSKITMTEEGDATIDAIVGPGFPPPTAVLYKGDASVDLPLPAALNLAAAFDFNQGRTTIELVYERTFWSAYDELDFNYASTLPPPVQGFDDPIPKHWDDSNTFRLGITHQLDPKWTLMGGLAYDETPVPKAYLGYELPDSDAWLFSLGTRYRASDAFSVGAAILYDVKDEVSLTPGDSRLDPPSTVVGEFSNASAFLFTLGVEYRFQ</sequence>
<dbReference type="PANTHER" id="PTHR35093:SF8">
    <property type="entry name" value="OUTER MEMBRANE PROTEIN NMB0088-RELATED"/>
    <property type="match status" value="1"/>
</dbReference>
<evidence type="ECO:0000256" key="7">
    <source>
        <dbReference type="ARBA" id="ARBA00023237"/>
    </source>
</evidence>
<evidence type="ECO:0000313" key="9">
    <source>
        <dbReference type="EMBL" id="HEB95913.1"/>
    </source>
</evidence>
<evidence type="ECO:0000256" key="1">
    <source>
        <dbReference type="ARBA" id="ARBA00004571"/>
    </source>
</evidence>
<feature type="chain" id="PRO_5033060736" evidence="8">
    <location>
        <begin position="21"/>
        <end position="424"/>
    </location>
</feature>
<name>A0A831W4X1_9GAMM</name>
<protein>
    <submittedName>
        <fullName evidence="9">Transporter</fullName>
    </submittedName>
</protein>
<dbReference type="GO" id="GO:0009279">
    <property type="term" value="C:cell outer membrane"/>
    <property type="evidence" value="ECO:0007669"/>
    <property type="project" value="UniProtKB-SubCell"/>
</dbReference>
<evidence type="ECO:0000256" key="4">
    <source>
        <dbReference type="ARBA" id="ARBA00022692"/>
    </source>
</evidence>
<evidence type="ECO:0000256" key="2">
    <source>
        <dbReference type="ARBA" id="ARBA00008163"/>
    </source>
</evidence>
<dbReference type="Proteomes" id="UP000886251">
    <property type="component" value="Unassembled WGS sequence"/>
</dbReference>
<gene>
    <name evidence="9" type="ORF">ENI96_05725</name>
</gene>
<proteinExistence type="inferred from homology"/>
<evidence type="ECO:0000256" key="5">
    <source>
        <dbReference type="ARBA" id="ARBA00022729"/>
    </source>
</evidence>
<evidence type="ECO:0000256" key="3">
    <source>
        <dbReference type="ARBA" id="ARBA00022452"/>
    </source>
</evidence>
<dbReference type="InterPro" id="IPR005017">
    <property type="entry name" value="OMPP1/FadL/TodX"/>
</dbReference>
<keyword evidence="7" id="KW-0998">Cell outer membrane</keyword>
<evidence type="ECO:0000256" key="6">
    <source>
        <dbReference type="ARBA" id="ARBA00023136"/>
    </source>
</evidence>
<dbReference type="PANTHER" id="PTHR35093">
    <property type="entry name" value="OUTER MEMBRANE PROTEIN NMB0088-RELATED"/>
    <property type="match status" value="1"/>
</dbReference>
<comment type="similarity">
    <text evidence="2">Belongs to the OmpP1/FadL family.</text>
</comment>
<keyword evidence="5 8" id="KW-0732">Signal</keyword>
<keyword evidence="4" id="KW-0812">Transmembrane</keyword>
<organism evidence="9">
    <name type="scientific">Sedimenticola thiotaurini</name>
    <dbReference type="NCBI Taxonomy" id="1543721"/>
    <lineage>
        <taxon>Bacteria</taxon>
        <taxon>Pseudomonadati</taxon>
        <taxon>Pseudomonadota</taxon>
        <taxon>Gammaproteobacteria</taxon>
        <taxon>Chromatiales</taxon>
        <taxon>Sedimenticolaceae</taxon>
        <taxon>Sedimenticola</taxon>
    </lineage>
</organism>
<accession>A0A831W4X1</accession>
<reference evidence="9" key="1">
    <citation type="journal article" date="2020" name="mSystems">
        <title>Genome- and Community-Level Interaction Insights into Carbon Utilization and Element Cycling Functions of Hydrothermarchaeota in Hydrothermal Sediment.</title>
        <authorList>
            <person name="Zhou Z."/>
            <person name="Liu Y."/>
            <person name="Xu W."/>
            <person name="Pan J."/>
            <person name="Luo Z.H."/>
            <person name="Li M."/>
        </authorList>
    </citation>
    <scope>NUCLEOTIDE SEQUENCE [LARGE SCALE GENOMIC DNA]</scope>
    <source>
        <strain evidence="9">HyVt-443</strain>
    </source>
</reference>
<comment type="caution">
    <text evidence="9">The sequence shown here is derived from an EMBL/GenBank/DDBJ whole genome shotgun (WGS) entry which is preliminary data.</text>
</comment>
<feature type="signal peptide" evidence="8">
    <location>
        <begin position="1"/>
        <end position="20"/>
    </location>
</feature>